<dbReference type="Proteomes" id="UP000617555">
    <property type="component" value="Unassembled WGS sequence"/>
</dbReference>
<evidence type="ECO:0000256" key="1">
    <source>
        <dbReference type="SAM" id="MobiDB-lite"/>
    </source>
</evidence>
<protein>
    <submittedName>
        <fullName evidence="2">Uncharacterized protein</fullName>
    </submittedName>
</protein>
<evidence type="ECO:0000313" key="2">
    <source>
        <dbReference type="EMBL" id="GGB74193.1"/>
    </source>
</evidence>
<accession>A0ABQ1JU04</accession>
<name>A0ABQ1JU04_9GAMM</name>
<dbReference type="RefSeq" id="WP_188740892.1">
    <property type="nucleotide sequence ID" value="NZ_BMII01000044.1"/>
</dbReference>
<comment type="caution">
    <text evidence="2">The sequence shown here is derived from an EMBL/GenBank/DDBJ whole genome shotgun (WGS) entry which is preliminary data.</text>
</comment>
<evidence type="ECO:0000313" key="3">
    <source>
        <dbReference type="Proteomes" id="UP000617555"/>
    </source>
</evidence>
<dbReference type="EMBL" id="BMII01000044">
    <property type="protein sequence ID" value="GGB74193.1"/>
    <property type="molecule type" value="Genomic_DNA"/>
</dbReference>
<feature type="region of interest" description="Disordered" evidence="1">
    <location>
        <begin position="1"/>
        <end position="20"/>
    </location>
</feature>
<proteinExistence type="predicted"/>
<reference evidence="3" key="1">
    <citation type="journal article" date="2019" name="Int. J. Syst. Evol. Microbiol.">
        <title>The Global Catalogue of Microorganisms (GCM) 10K type strain sequencing project: providing services to taxonomists for standard genome sequencing and annotation.</title>
        <authorList>
            <consortium name="The Broad Institute Genomics Platform"/>
            <consortium name="The Broad Institute Genome Sequencing Center for Infectious Disease"/>
            <person name="Wu L."/>
            <person name="Ma J."/>
        </authorList>
    </citation>
    <scope>NUCLEOTIDE SEQUENCE [LARGE SCALE GENOMIC DNA]</scope>
    <source>
        <strain evidence="3">CGMCC 1.15339</strain>
    </source>
</reference>
<keyword evidence="3" id="KW-1185">Reference proteome</keyword>
<organism evidence="2 3">
    <name type="scientific">Shewanella inventionis</name>
    <dbReference type="NCBI Taxonomy" id="1738770"/>
    <lineage>
        <taxon>Bacteria</taxon>
        <taxon>Pseudomonadati</taxon>
        <taxon>Pseudomonadota</taxon>
        <taxon>Gammaproteobacteria</taxon>
        <taxon>Alteromonadales</taxon>
        <taxon>Shewanellaceae</taxon>
        <taxon>Shewanella</taxon>
    </lineage>
</organism>
<feature type="compositionally biased region" description="Basic and acidic residues" evidence="1">
    <location>
        <begin position="1"/>
        <end position="10"/>
    </location>
</feature>
<gene>
    <name evidence="2" type="ORF">GCM10011607_38250</name>
</gene>
<sequence>MANSTKDKTPKNARVFTPKMSNFEMSSRYEGLSMKKENAGKSIDDLKLKYAR</sequence>